<dbReference type="AlphaFoldDB" id="A0A0G4JQL0"/>
<dbReference type="Proteomes" id="UP000044377">
    <property type="component" value="Unassembled WGS sequence"/>
</dbReference>
<evidence type="ECO:0000313" key="1">
    <source>
        <dbReference type="EMBL" id="CPR14207.1"/>
    </source>
</evidence>
<dbReference type="STRING" id="1109412.BN1221_00614c"/>
<sequence>MNISNRPFIVAKKVIFYVGLKLLFFMIQRGDNGNGEYSA</sequence>
<organism evidence="1 2">
    <name type="scientific">Brenneria goodwinii</name>
    <dbReference type="NCBI Taxonomy" id="1109412"/>
    <lineage>
        <taxon>Bacteria</taxon>
        <taxon>Pseudomonadati</taxon>
        <taxon>Pseudomonadota</taxon>
        <taxon>Gammaproteobacteria</taxon>
        <taxon>Enterobacterales</taxon>
        <taxon>Pectobacteriaceae</taxon>
        <taxon>Brenneria</taxon>
    </lineage>
</organism>
<evidence type="ECO:0000313" key="2">
    <source>
        <dbReference type="Proteomes" id="UP000044377"/>
    </source>
</evidence>
<gene>
    <name evidence="1" type="ORF">BN1221_00614c</name>
</gene>
<protein>
    <submittedName>
        <fullName evidence="1">Uncharacterized protein</fullName>
    </submittedName>
</protein>
<name>A0A0G4JQL0_9GAMM</name>
<accession>A0A0G4JQL0</accession>
<dbReference type="EMBL" id="CGIG01000001">
    <property type="protein sequence ID" value="CPR14207.1"/>
    <property type="molecule type" value="Genomic_DNA"/>
</dbReference>
<reference evidence="2" key="1">
    <citation type="submission" date="2015-01" db="EMBL/GenBank/DDBJ databases">
        <authorList>
            <person name="Paterson Steve"/>
        </authorList>
    </citation>
    <scope>NUCLEOTIDE SEQUENCE [LARGE SCALE GENOMIC DNA]</scope>
    <source>
        <strain evidence="2">OBR1</strain>
    </source>
</reference>
<keyword evidence="2" id="KW-1185">Reference proteome</keyword>
<proteinExistence type="predicted"/>